<protein>
    <recommendedName>
        <fullName evidence="1">AAA-ATPase-like domain-containing protein</fullName>
    </recommendedName>
</protein>
<feature type="non-terminal residue" evidence="2">
    <location>
        <position position="232"/>
    </location>
</feature>
<evidence type="ECO:0000259" key="1">
    <source>
        <dbReference type="Pfam" id="PF09820"/>
    </source>
</evidence>
<gene>
    <name evidence="2" type="ORF">PN36_35355</name>
</gene>
<dbReference type="EMBL" id="JSZA02000451">
    <property type="protein sequence ID" value="TGN99643.1"/>
    <property type="molecule type" value="Genomic_DNA"/>
</dbReference>
<proteinExistence type="predicted"/>
<comment type="caution">
    <text evidence="2">The sequence shown here is derived from an EMBL/GenBank/DDBJ whole genome shotgun (WGS) entry which is preliminary data.</text>
</comment>
<keyword evidence="3" id="KW-1185">Reference proteome</keyword>
<accession>A0A4E0QIG3</accession>
<dbReference type="PANTHER" id="PTHR34825">
    <property type="entry name" value="CONSERVED PROTEIN, WITH A WEAK D-GALACTARATE DEHYDRATASE/ALTRONATE HYDROLASE DOMAIN"/>
    <property type="match status" value="1"/>
</dbReference>
<dbReference type="PANTHER" id="PTHR34825:SF2">
    <property type="entry name" value="AAA-ATPASE-LIKE DOMAIN-CONTAINING PROTEIN"/>
    <property type="match status" value="1"/>
</dbReference>
<feature type="domain" description="AAA-ATPase-like" evidence="1">
    <location>
        <begin position="5"/>
        <end position="227"/>
    </location>
</feature>
<dbReference type="Gene3D" id="3.40.50.300">
    <property type="entry name" value="P-loop containing nucleotide triphosphate hydrolases"/>
    <property type="match status" value="1"/>
</dbReference>
<dbReference type="InterPro" id="IPR018631">
    <property type="entry name" value="AAA-ATPase-like_dom"/>
</dbReference>
<organism evidence="2 3">
    <name type="scientific">Candidatus Thiomargarita nelsonii</name>
    <dbReference type="NCBI Taxonomy" id="1003181"/>
    <lineage>
        <taxon>Bacteria</taxon>
        <taxon>Pseudomonadati</taxon>
        <taxon>Pseudomonadota</taxon>
        <taxon>Gammaproteobacteria</taxon>
        <taxon>Thiotrichales</taxon>
        <taxon>Thiotrichaceae</taxon>
        <taxon>Thiomargarita</taxon>
    </lineage>
</organism>
<reference evidence="2 3" key="1">
    <citation type="journal article" date="2016" name="Front. Microbiol.">
        <title>Single-Cell (Meta-)Genomics of a Dimorphic Candidatus Thiomargarita nelsonii Reveals Genomic Plasticity.</title>
        <authorList>
            <person name="Flood B.E."/>
            <person name="Fliss P."/>
            <person name="Jones D.S."/>
            <person name="Dick G.J."/>
            <person name="Jain S."/>
            <person name="Kaster A.K."/>
            <person name="Winkel M."/>
            <person name="Mussmann M."/>
            <person name="Bailey J."/>
        </authorList>
    </citation>
    <scope>NUCLEOTIDE SEQUENCE [LARGE SCALE GENOMIC DNA]</scope>
    <source>
        <strain evidence="2">Hydrate Ridge</strain>
    </source>
</reference>
<dbReference type="InterPro" id="IPR027417">
    <property type="entry name" value="P-loop_NTPase"/>
</dbReference>
<name>A0A4E0QIG3_9GAMM</name>
<evidence type="ECO:0000313" key="3">
    <source>
        <dbReference type="Proteomes" id="UP000030428"/>
    </source>
</evidence>
<dbReference type="Proteomes" id="UP000030428">
    <property type="component" value="Unassembled WGS sequence"/>
</dbReference>
<dbReference type="AlphaFoldDB" id="A0A4E0QIG3"/>
<evidence type="ECO:0000313" key="2">
    <source>
        <dbReference type="EMBL" id="TGN99643.1"/>
    </source>
</evidence>
<dbReference type="Pfam" id="PF09820">
    <property type="entry name" value="AAA-ATPase_like"/>
    <property type="match status" value="1"/>
</dbReference>
<sequence>MKPIPYGLSSYKEIQQKGSYYVDKTQYIPQIETAGSFLFLIRPRRFGKSSLLTMLECYYDIARADEFEALFAGTYIHEHPTPEKNAYLILKFNFSKVTSNIDEVEASFQEYIDGCLFFFCEKYRHLFEDRYISMMETKKTPHGKLEFLLTYIGRKGLKLYLLIDEYDNFTNTILSTAGQKPYQELTHGAGFFRFFFSLLKGAVDEADVGISRMFITGVSPVTMDDVTSGFNI</sequence>